<feature type="DNA-binding region" description="H-T-H motif" evidence="2">
    <location>
        <begin position="31"/>
        <end position="50"/>
    </location>
</feature>
<dbReference type="PROSITE" id="PS50977">
    <property type="entry name" value="HTH_TETR_2"/>
    <property type="match status" value="1"/>
</dbReference>
<dbReference type="AlphaFoldDB" id="A0A9D1I6Z7"/>
<gene>
    <name evidence="4" type="ORF">IAD16_07145</name>
</gene>
<protein>
    <submittedName>
        <fullName evidence="4">TetR/AcrR family transcriptional regulator</fullName>
    </submittedName>
</protein>
<dbReference type="GO" id="GO:0003677">
    <property type="term" value="F:DNA binding"/>
    <property type="evidence" value="ECO:0007669"/>
    <property type="project" value="UniProtKB-UniRule"/>
</dbReference>
<comment type="caution">
    <text evidence="4">The sequence shown here is derived from an EMBL/GenBank/DDBJ whole genome shotgun (WGS) entry which is preliminary data.</text>
</comment>
<feature type="domain" description="HTH tetR-type" evidence="3">
    <location>
        <begin position="8"/>
        <end position="68"/>
    </location>
</feature>
<proteinExistence type="predicted"/>
<dbReference type="Proteomes" id="UP000824091">
    <property type="component" value="Unassembled WGS sequence"/>
</dbReference>
<dbReference type="Gene3D" id="1.10.357.10">
    <property type="entry name" value="Tetracycline Repressor, domain 2"/>
    <property type="match status" value="1"/>
</dbReference>
<dbReference type="Pfam" id="PF00440">
    <property type="entry name" value="TetR_N"/>
    <property type="match status" value="1"/>
</dbReference>
<dbReference type="EMBL" id="DVMO01000105">
    <property type="protein sequence ID" value="HIU28135.1"/>
    <property type="molecule type" value="Genomic_DNA"/>
</dbReference>
<name>A0A9D1I6Z7_9FIRM</name>
<keyword evidence="1 2" id="KW-0238">DNA-binding</keyword>
<dbReference type="PRINTS" id="PR00455">
    <property type="entry name" value="HTHTETR"/>
</dbReference>
<accession>A0A9D1I6Z7</accession>
<dbReference type="InterPro" id="IPR001647">
    <property type="entry name" value="HTH_TetR"/>
</dbReference>
<dbReference type="InterPro" id="IPR009057">
    <property type="entry name" value="Homeodomain-like_sf"/>
</dbReference>
<dbReference type="SUPFAM" id="SSF46689">
    <property type="entry name" value="Homeodomain-like"/>
    <property type="match status" value="1"/>
</dbReference>
<evidence type="ECO:0000256" key="1">
    <source>
        <dbReference type="ARBA" id="ARBA00023125"/>
    </source>
</evidence>
<evidence type="ECO:0000259" key="3">
    <source>
        <dbReference type="PROSITE" id="PS50977"/>
    </source>
</evidence>
<organism evidence="4 5">
    <name type="scientific">Candidatus Fimisoma avicola</name>
    <dbReference type="NCBI Taxonomy" id="2840826"/>
    <lineage>
        <taxon>Bacteria</taxon>
        <taxon>Bacillati</taxon>
        <taxon>Bacillota</taxon>
        <taxon>Clostridia</taxon>
        <taxon>Eubacteriales</taxon>
        <taxon>Candidatus Fimisoma</taxon>
    </lineage>
</organism>
<evidence type="ECO:0000313" key="4">
    <source>
        <dbReference type="EMBL" id="HIU28135.1"/>
    </source>
</evidence>
<reference evidence="4" key="1">
    <citation type="submission" date="2020-10" db="EMBL/GenBank/DDBJ databases">
        <authorList>
            <person name="Gilroy R."/>
        </authorList>
    </citation>
    <scope>NUCLEOTIDE SEQUENCE</scope>
    <source>
        <strain evidence="4">11300</strain>
    </source>
</reference>
<reference evidence="4" key="2">
    <citation type="journal article" date="2021" name="PeerJ">
        <title>Extensive microbial diversity within the chicken gut microbiome revealed by metagenomics and culture.</title>
        <authorList>
            <person name="Gilroy R."/>
            <person name="Ravi A."/>
            <person name="Getino M."/>
            <person name="Pursley I."/>
            <person name="Horton D.L."/>
            <person name="Alikhan N.F."/>
            <person name="Baker D."/>
            <person name="Gharbi K."/>
            <person name="Hall N."/>
            <person name="Watson M."/>
            <person name="Adriaenssens E.M."/>
            <person name="Foster-Nyarko E."/>
            <person name="Jarju S."/>
            <person name="Secka A."/>
            <person name="Antonio M."/>
            <person name="Oren A."/>
            <person name="Chaudhuri R.R."/>
            <person name="La Ragione R."/>
            <person name="Hildebrand F."/>
            <person name="Pallen M.J."/>
        </authorList>
    </citation>
    <scope>NUCLEOTIDE SEQUENCE</scope>
    <source>
        <strain evidence="4">11300</strain>
    </source>
</reference>
<sequence length="182" mass="20850">MDKLSKKEKSRLRIMHAAKGLFEKQGLGNVTFSQIAEAADVCRTTVFNHFSGTRDLMLAISVQEIRDIIQYCHENEYKGKDLIFALFDKLIEDTAYYPMLTSQLINNAVLTCEGDNPVKVIERMTADGLRQEGITGEDEIREFVIIIEGAYFGLINHYHINNRTFDSAVMKEQFHKLLDKII</sequence>
<evidence type="ECO:0000256" key="2">
    <source>
        <dbReference type="PROSITE-ProRule" id="PRU00335"/>
    </source>
</evidence>
<evidence type="ECO:0000313" key="5">
    <source>
        <dbReference type="Proteomes" id="UP000824091"/>
    </source>
</evidence>